<protein>
    <submittedName>
        <fullName evidence="2">Uncharacterized protein</fullName>
    </submittedName>
</protein>
<dbReference type="RefSeq" id="XP_003015908.1">
    <property type="nucleotide sequence ID" value="XM_003015862.1"/>
</dbReference>
<dbReference type="HOGENOM" id="CLU_1219427_0_0_1"/>
<dbReference type="Proteomes" id="UP000008866">
    <property type="component" value="Unassembled WGS sequence"/>
</dbReference>
<dbReference type="AlphaFoldDB" id="D4APQ2"/>
<accession>D4APQ2</accession>
<reference evidence="3" key="1">
    <citation type="journal article" date="2011" name="Genome Biol.">
        <title>Comparative and functional genomics provide insights into the pathogenicity of dermatophytic fungi.</title>
        <authorList>
            <person name="Burmester A."/>
            <person name="Shelest E."/>
            <person name="Gloeckner G."/>
            <person name="Heddergott C."/>
            <person name="Schindler S."/>
            <person name="Staib P."/>
            <person name="Heidel A."/>
            <person name="Felder M."/>
            <person name="Petzold A."/>
            <person name="Szafranski K."/>
            <person name="Feuermann M."/>
            <person name="Pedruzzi I."/>
            <person name="Priebe S."/>
            <person name="Groth M."/>
            <person name="Winkler R."/>
            <person name="Li W."/>
            <person name="Kniemeyer O."/>
            <person name="Schroeckh V."/>
            <person name="Hertweck C."/>
            <person name="Hube B."/>
            <person name="White T.C."/>
            <person name="Platzer M."/>
            <person name="Guthke R."/>
            <person name="Heitman J."/>
            <person name="Woestemeyer J."/>
            <person name="Zipfel P.F."/>
            <person name="Monod M."/>
            <person name="Brakhage A.A."/>
        </authorList>
    </citation>
    <scope>NUCLEOTIDE SEQUENCE [LARGE SCALE GENOMIC DNA]</scope>
    <source>
        <strain evidence="3">ATCC MYA-4681 / CBS 112371</strain>
    </source>
</reference>
<sequence>MQALLFFLKAEGEVAERQTPRGGVVKIEEEEDGDDDDGDDRADGGRRIRRSACLHLCLSPRRLPFFTDEYNVYTDRQREIFDIEVSMRVAYCKPVSVIPTICKIRQRNPVQGTFQPFFVFFFFWLYLLLRFSSSSSASPFFFSSFLRPEKRLQGLAFAACEGAIASQRRQLVRIVNETALTKKQNTTTNPPPKSQPFDLSACLLTLAVLHRWTLSRHTDRSQGTLMT</sequence>
<dbReference type="KEGG" id="abe:ARB_06220"/>
<evidence type="ECO:0000313" key="3">
    <source>
        <dbReference type="Proteomes" id="UP000008866"/>
    </source>
</evidence>
<comment type="caution">
    <text evidence="2">The sequence shown here is derived from an EMBL/GenBank/DDBJ whole genome shotgun (WGS) entry which is preliminary data.</text>
</comment>
<proteinExistence type="predicted"/>
<dbReference type="GeneID" id="9523735"/>
<name>D4APQ2_ARTBC</name>
<dbReference type="EMBL" id="ABSU01000004">
    <property type="protein sequence ID" value="EFE35263.1"/>
    <property type="molecule type" value="Genomic_DNA"/>
</dbReference>
<evidence type="ECO:0000313" key="2">
    <source>
        <dbReference type="EMBL" id="EFE35263.1"/>
    </source>
</evidence>
<organism evidence="2 3">
    <name type="scientific">Arthroderma benhamiae (strain ATCC MYA-4681 / CBS 112371)</name>
    <name type="common">Trichophyton mentagrophytes</name>
    <dbReference type="NCBI Taxonomy" id="663331"/>
    <lineage>
        <taxon>Eukaryota</taxon>
        <taxon>Fungi</taxon>
        <taxon>Dikarya</taxon>
        <taxon>Ascomycota</taxon>
        <taxon>Pezizomycotina</taxon>
        <taxon>Eurotiomycetes</taxon>
        <taxon>Eurotiomycetidae</taxon>
        <taxon>Onygenales</taxon>
        <taxon>Arthrodermataceae</taxon>
        <taxon>Trichophyton</taxon>
    </lineage>
</organism>
<gene>
    <name evidence="2" type="ORF">ARB_06220</name>
</gene>
<evidence type="ECO:0000256" key="1">
    <source>
        <dbReference type="SAM" id="MobiDB-lite"/>
    </source>
</evidence>
<feature type="compositionally biased region" description="Acidic residues" evidence="1">
    <location>
        <begin position="28"/>
        <end position="40"/>
    </location>
</feature>
<keyword evidence="3" id="KW-1185">Reference proteome</keyword>
<feature type="region of interest" description="Disordered" evidence="1">
    <location>
        <begin position="19"/>
        <end position="43"/>
    </location>
</feature>